<dbReference type="STRING" id="182217.HCW_01185"/>
<sequence length="443" mass="50395">MKNFRINTDRVSNSLIKAMADYKVKAGLTSSMTMSEAMNNPNLKTFDELSEREKYNITALGVSRLYKHLYNDECGCISANRDFKLSLWSDLGFDKATDKIVEYYSGRADIPKKYLVSDEENTQRNRNLEADIKALYPKIGYIKVNGIYQGSKEPSFLIYALQEGVNLLGVLKELGYKYEQDSVLYSKSNSTEGFLCFTTPLKYAFYQKKEGAEYLPYKRGQRVKVANHINIDQNVESPNSPKFLKNYSETFRKTIPFAFMRKSYRAVSIDNVTIKSIKAKLGGNHYHKVNGGQLGRVGRVVSRFNTKNPFSLDSVLKATEFDTNAGYCFIDDRDLMMQLENVSAELSNNIVTAIGQVENLSLIYALIKDVRYNSLNKHYSFIFDINNPLSDQSLNQLVVEVPLSALKGVKLNQIKNVLTAQIYNGTYQFRGDDYKNALQDTTI</sequence>
<dbReference type="EMBL" id="CP003479">
    <property type="protein sequence ID" value="AFI03528.1"/>
    <property type="molecule type" value="Genomic_DNA"/>
</dbReference>
<organism evidence="1 2">
    <name type="scientific">Helicobacter cetorum (strain ATCC BAA-429 / MIT 00-7128)</name>
    <dbReference type="NCBI Taxonomy" id="182217"/>
    <lineage>
        <taxon>Bacteria</taxon>
        <taxon>Pseudomonadati</taxon>
        <taxon>Campylobacterota</taxon>
        <taxon>Epsilonproteobacteria</taxon>
        <taxon>Campylobacterales</taxon>
        <taxon>Helicobacteraceae</taxon>
        <taxon>Helicobacter</taxon>
    </lineage>
</organism>
<dbReference type="Proteomes" id="UP000005010">
    <property type="component" value="Chromosome"/>
</dbReference>
<dbReference type="PATRIC" id="fig|182217.3.peg.245"/>
<name>I0EKQ9_HELC0</name>
<evidence type="ECO:0000313" key="1">
    <source>
        <dbReference type="EMBL" id="AFI03528.1"/>
    </source>
</evidence>
<reference evidence="2" key="1">
    <citation type="submission" date="2012-04" db="EMBL/GenBank/DDBJ databases">
        <title>Complete genome sequence of Helicobacter cetorum strain MIT 00-7128.</title>
        <authorList>
            <person name="Kersulyte D."/>
            <person name="Berg D.E."/>
        </authorList>
    </citation>
    <scope>NUCLEOTIDE SEQUENCE [LARGE SCALE GENOMIC DNA]</scope>
    <source>
        <strain evidence="2">MIT 00-7128</strain>
    </source>
</reference>
<gene>
    <name evidence="1" type="ordered locus">HCW_01185</name>
</gene>
<protein>
    <submittedName>
        <fullName evidence="1">Uncharacterized protein</fullName>
    </submittedName>
</protein>
<evidence type="ECO:0000313" key="2">
    <source>
        <dbReference type="Proteomes" id="UP000005010"/>
    </source>
</evidence>
<accession>I0EKQ9</accession>
<proteinExistence type="predicted"/>
<dbReference type="RefSeq" id="WP_014660401.1">
    <property type="nucleotide sequence ID" value="NC_017737.1"/>
</dbReference>
<dbReference type="AlphaFoldDB" id="I0EKQ9"/>
<dbReference type="HOGENOM" id="CLU_617877_0_0_7"/>
<keyword evidence="2" id="KW-1185">Reference proteome</keyword>
<dbReference type="KEGG" id="hce:HCW_01185"/>